<accession>A0A914QDY6</accession>
<dbReference type="Proteomes" id="UP000887578">
    <property type="component" value="Unplaced"/>
</dbReference>
<dbReference type="AlphaFoldDB" id="A0A914QDY6"/>
<feature type="region of interest" description="Disordered" evidence="2">
    <location>
        <begin position="237"/>
        <end position="307"/>
    </location>
</feature>
<keyword evidence="1" id="KW-0175">Coiled coil</keyword>
<organism evidence="3 4">
    <name type="scientific">Panagrolaimus davidi</name>
    <dbReference type="NCBI Taxonomy" id="227884"/>
    <lineage>
        <taxon>Eukaryota</taxon>
        <taxon>Metazoa</taxon>
        <taxon>Ecdysozoa</taxon>
        <taxon>Nematoda</taxon>
        <taxon>Chromadorea</taxon>
        <taxon>Rhabditida</taxon>
        <taxon>Tylenchina</taxon>
        <taxon>Panagrolaimomorpha</taxon>
        <taxon>Panagrolaimoidea</taxon>
        <taxon>Panagrolaimidae</taxon>
        <taxon>Panagrolaimus</taxon>
    </lineage>
</organism>
<evidence type="ECO:0000313" key="3">
    <source>
        <dbReference type="Proteomes" id="UP000887578"/>
    </source>
</evidence>
<feature type="compositionally biased region" description="Polar residues" evidence="2">
    <location>
        <begin position="253"/>
        <end position="267"/>
    </location>
</feature>
<protein>
    <submittedName>
        <fullName evidence="4">Uncharacterized protein</fullName>
    </submittedName>
</protein>
<dbReference type="WBParaSite" id="PDA_v2.g27582.t1">
    <property type="protein sequence ID" value="PDA_v2.g27582.t1"/>
    <property type="gene ID" value="PDA_v2.g27582"/>
</dbReference>
<evidence type="ECO:0000256" key="1">
    <source>
        <dbReference type="SAM" id="Coils"/>
    </source>
</evidence>
<sequence>MPEETVIRRQVLDKYLINEIEKNSATKCYEKIVFELQNNPASFSNFKTLKKVESNVYHLAKDYLDNLKKNLIPHNQNIIEIAKRFVEERTSYEIIRDLGNPDAIKNKGYLKLLIEHVKDCVESAYQLAKHREKTRTEAYFEQINETLARIERDNARRERKFESLLAQASVNQMQMPSTNFEQPTIIPPRTQSVAELLQPQRPPSPSIVSLSFLNHVEQNQVSRSASSDLQNEASNIQLQPPRQSAQIQSSSSTTVLQNPSPEISQANARKRTRTTFLSSSARTPPPKLRRQNESPELQFSSSNNSFSVSNLPRLRRCLFVSNEDCLKLKEKSRFADHFVRTYLPKLLSPAEQILPLKELPSAKKDEFIHVCSQFYGGLTELQWEEKYNACTVSLRNRKRGEIFKLLKNSVGYGIASNGKHFFYKISSQTETQKCYKTAECAEAENLQTQLIGKYAIPEHCGHFGYVVLMEKEFRMSKIHKLFYDGKVKKI</sequence>
<feature type="compositionally biased region" description="Low complexity" evidence="2">
    <location>
        <begin position="243"/>
        <end position="252"/>
    </location>
</feature>
<evidence type="ECO:0000256" key="2">
    <source>
        <dbReference type="SAM" id="MobiDB-lite"/>
    </source>
</evidence>
<feature type="coiled-coil region" evidence="1">
    <location>
        <begin position="140"/>
        <end position="167"/>
    </location>
</feature>
<evidence type="ECO:0000313" key="4">
    <source>
        <dbReference type="WBParaSite" id="PDA_v2.g27582.t1"/>
    </source>
</evidence>
<reference evidence="4" key="1">
    <citation type="submission" date="2022-11" db="UniProtKB">
        <authorList>
            <consortium name="WormBaseParasite"/>
        </authorList>
    </citation>
    <scope>IDENTIFICATION</scope>
</reference>
<keyword evidence="3" id="KW-1185">Reference proteome</keyword>
<name>A0A914QDY6_9BILA</name>
<proteinExistence type="predicted"/>